<dbReference type="GO" id="GO:0005524">
    <property type="term" value="F:ATP binding"/>
    <property type="evidence" value="ECO:0007669"/>
    <property type="project" value="UniProtKB-UniRule"/>
</dbReference>
<comment type="pathway">
    <text evidence="2 13">Lipid metabolism; malonyl-CoA biosynthesis; malonyl-CoA from acetyl-CoA: step 1/1.</text>
</comment>
<dbReference type="SMART" id="SM00878">
    <property type="entry name" value="Biotin_carb_C"/>
    <property type="match status" value="1"/>
</dbReference>
<dbReference type="InterPro" id="IPR051602">
    <property type="entry name" value="ACC_Biotin_Carboxylase"/>
</dbReference>
<dbReference type="PROSITE" id="PS00867">
    <property type="entry name" value="CPSASE_2"/>
    <property type="match status" value="1"/>
</dbReference>
<evidence type="ECO:0000256" key="13">
    <source>
        <dbReference type="RuleBase" id="RU365063"/>
    </source>
</evidence>
<dbReference type="GO" id="GO:0004075">
    <property type="term" value="F:biotin carboxylase activity"/>
    <property type="evidence" value="ECO:0007669"/>
    <property type="project" value="UniProtKB-EC"/>
</dbReference>
<dbReference type="Pfam" id="PF02786">
    <property type="entry name" value="CPSase_L_D2"/>
    <property type="match status" value="1"/>
</dbReference>
<dbReference type="InterPro" id="IPR011761">
    <property type="entry name" value="ATP-grasp"/>
</dbReference>
<dbReference type="GO" id="GO:0006633">
    <property type="term" value="P:fatty acid biosynthetic process"/>
    <property type="evidence" value="ECO:0007669"/>
    <property type="project" value="UniProtKB-KW"/>
</dbReference>
<evidence type="ECO:0000259" key="14">
    <source>
        <dbReference type="PROSITE" id="PS50975"/>
    </source>
</evidence>
<name>A0A6P1M290_9BACT</name>
<keyword evidence="13" id="KW-0276">Fatty acid metabolism</keyword>
<evidence type="ECO:0000256" key="7">
    <source>
        <dbReference type="ARBA" id="ARBA00022741"/>
    </source>
</evidence>
<dbReference type="PANTHER" id="PTHR48095">
    <property type="entry name" value="PYRUVATE CARBOXYLASE SUBUNIT A"/>
    <property type="match status" value="1"/>
</dbReference>
<dbReference type="InterPro" id="IPR004549">
    <property type="entry name" value="Acetyl_CoA_COase_biotin_COase"/>
</dbReference>
<evidence type="ECO:0000313" key="17">
    <source>
        <dbReference type="Proteomes" id="UP000464954"/>
    </source>
</evidence>
<evidence type="ECO:0000256" key="1">
    <source>
        <dbReference type="ARBA" id="ARBA00003761"/>
    </source>
</evidence>
<dbReference type="EMBL" id="CP047593">
    <property type="protein sequence ID" value="QHI68232.1"/>
    <property type="molecule type" value="Genomic_DNA"/>
</dbReference>
<dbReference type="InterPro" id="IPR011054">
    <property type="entry name" value="Rudment_hybrid_motif"/>
</dbReference>
<keyword evidence="6" id="KW-0479">Metal-binding</keyword>
<dbReference type="Pfam" id="PF00289">
    <property type="entry name" value="Biotin_carb_N"/>
    <property type="match status" value="1"/>
</dbReference>
<evidence type="ECO:0000256" key="9">
    <source>
        <dbReference type="ARBA" id="ARBA00022842"/>
    </source>
</evidence>
<dbReference type="FunFam" id="3.30.470.20:FF:000028">
    <property type="entry name" value="Methylcrotonoyl-CoA carboxylase subunit alpha, mitochondrial"/>
    <property type="match status" value="1"/>
</dbReference>
<dbReference type="FunFam" id="3.30.1490.20:FF:000018">
    <property type="entry name" value="Biotin carboxylase"/>
    <property type="match status" value="1"/>
</dbReference>
<protein>
    <recommendedName>
        <fullName evidence="4 13">Biotin carboxylase</fullName>
        <ecNumber evidence="4 13">6.3.4.14</ecNumber>
    </recommendedName>
    <alternativeName>
        <fullName evidence="13">Acetyl-coenzyme A carboxylase biotin carboxylase subunit A</fullName>
    </alternativeName>
</protein>
<dbReference type="FunFam" id="3.40.50.20:FF:000010">
    <property type="entry name" value="Propionyl-CoA carboxylase subunit alpha"/>
    <property type="match status" value="1"/>
</dbReference>
<keyword evidence="17" id="KW-1185">Reference proteome</keyword>
<dbReference type="UniPathway" id="UPA00655">
    <property type="reaction ID" value="UER00711"/>
</dbReference>
<keyword evidence="13" id="KW-0443">Lipid metabolism</keyword>
<evidence type="ECO:0000256" key="3">
    <source>
        <dbReference type="ARBA" id="ARBA00011750"/>
    </source>
</evidence>
<accession>A0A6P1M290</accession>
<dbReference type="NCBIfam" id="TIGR00514">
    <property type="entry name" value="accC"/>
    <property type="match status" value="1"/>
</dbReference>
<dbReference type="InterPro" id="IPR016185">
    <property type="entry name" value="PreATP-grasp_dom_sf"/>
</dbReference>
<gene>
    <name evidence="16" type="primary">accC</name>
    <name evidence="16" type="ORF">GT409_01780</name>
</gene>
<dbReference type="Gene3D" id="3.30.470.20">
    <property type="entry name" value="ATP-grasp fold, B domain"/>
    <property type="match status" value="1"/>
</dbReference>
<keyword evidence="13" id="KW-0275">Fatty acid biosynthesis</keyword>
<dbReference type="EC" id="6.3.4.14" evidence="4 13"/>
<dbReference type="SUPFAM" id="SSF51246">
    <property type="entry name" value="Rudiment single hybrid motif"/>
    <property type="match status" value="1"/>
</dbReference>
<dbReference type="PROSITE" id="PS50979">
    <property type="entry name" value="BC"/>
    <property type="match status" value="1"/>
</dbReference>
<evidence type="ECO:0000256" key="11">
    <source>
        <dbReference type="ARBA" id="ARBA00048600"/>
    </source>
</evidence>
<dbReference type="PANTHER" id="PTHR48095:SF2">
    <property type="entry name" value="BIOTIN CARBOXYLASE, CHLOROPLASTIC"/>
    <property type="match status" value="1"/>
</dbReference>
<dbReference type="InterPro" id="IPR011764">
    <property type="entry name" value="Biotin_carboxylation_dom"/>
</dbReference>
<dbReference type="InterPro" id="IPR005481">
    <property type="entry name" value="BC-like_N"/>
</dbReference>
<keyword evidence="7 12" id="KW-0547">Nucleotide-binding</keyword>
<reference evidence="16 17" key="1">
    <citation type="submission" date="2020-01" db="EMBL/GenBank/DDBJ databases">
        <title>Ponticoccus aerotolerans gen. nov., sp. nov., an anaerobic bacterium and proposal of Ponticoccusceae fam. nov., Ponticoccusles ord. nov. and Ponticoccuse classis nov. in the phylum Kiritimatiellaeota.</title>
        <authorList>
            <person name="Zhou L.Y."/>
            <person name="Du Z.J."/>
        </authorList>
    </citation>
    <scope>NUCLEOTIDE SEQUENCE [LARGE SCALE GENOMIC DNA]</scope>
    <source>
        <strain evidence="16 17">S-5007</strain>
    </source>
</reference>
<dbReference type="NCBIfam" id="NF006367">
    <property type="entry name" value="PRK08591.1"/>
    <property type="match status" value="1"/>
</dbReference>
<dbReference type="AlphaFoldDB" id="A0A6P1M290"/>
<dbReference type="SUPFAM" id="SSF56059">
    <property type="entry name" value="Glutathione synthetase ATP-binding domain-like"/>
    <property type="match status" value="1"/>
</dbReference>
<dbReference type="InterPro" id="IPR005482">
    <property type="entry name" value="Biotin_COase_C"/>
</dbReference>
<comment type="catalytic activity">
    <reaction evidence="11 13">
        <text>N(6)-biotinyl-L-lysyl-[protein] + hydrogencarbonate + ATP = N(6)-carboxybiotinyl-L-lysyl-[protein] + ADP + phosphate + H(+)</text>
        <dbReference type="Rhea" id="RHEA:13501"/>
        <dbReference type="Rhea" id="RHEA-COMP:10505"/>
        <dbReference type="Rhea" id="RHEA-COMP:10506"/>
        <dbReference type="ChEBI" id="CHEBI:15378"/>
        <dbReference type="ChEBI" id="CHEBI:17544"/>
        <dbReference type="ChEBI" id="CHEBI:30616"/>
        <dbReference type="ChEBI" id="CHEBI:43474"/>
        <dbReference type="ChEBI" id="CHEBI:83144"/>
        <dbReference type="ChEBI" id="CHEBI:83145"/>
        <dbReference type="ChEBI" id="CHEBI:456216"/>
        <dbReference type="EC" id="6.3.4.14"/>
    </reaction>
</comment>
<feature type="domain" description="ATP-grasp" evidence="14">
    <location>
        <begin position="120"/>
        <end position="318"/>
    </location>
</feature>
<keyword evidence="8 12" id="KW-0067">ATP-binding</keyword>
<evidence type="ECO:0000256" key="8">
    <source>
        <dbReference type="ARBA" id="ARBA00022840"/>
    </source>
</evidence>
<organism evidence="16 17">
    <name type="scientific">Tichowtungia aerotolerans</name>
    <dbReference type="NCBI Taxonomy" id="2697043"/>
    <lineage>
        <taxon>Bacteria</taxon>
        <taxon>Pseudomonadati</taxon>
        <taxon>Kiritimatiellota</taxon>
        <taxon>Tichowtungiia</taxon>
        <taxon>Tichowtungiales</taxon>
        <taxon>Tichowtungiaceae</taxon>
        <taxon>Tichowtungia</taxon>
    </lineage>
</organism>
<dbReference type="GO" id="GO:0046872">
    <property type="term" value="F:metal ion binding"/>
    <property type="evidence" value="ECO:0007669"/>
    <property type="project" value="UniProtKB-KW"/>
</dbReference>
<evidence type="ECO:0000313" key="16">
    <source>
        <dbReference type="EMBL" id="QHI68232.1"/>
    </source>
</evidence>
<dbReference type="PROSITE" id="PS50975">
    <property type="entry name" value="ATP_GRASP"/>
    <property type="match status" value="1"/>
</dbReference>
<keyword evidence="13" id="KW-0444">Lipid biosynthesis</keyword>
<keyword evidence="10 13" id="KW-0092">Biotin</keyword>
<evidence type="ECO:0000256" key="2">
    <source>
        <dbReference type="ARBA" id="ARBA00004956"/>
    </source>
</evidence>
<evidence type="ECO:0000256" key="5">
    <source>
        <dbReference type="ARBA" id="ARBA00022598"/>
    </source>
</evidence>
<dbReference type="RefSeq" id="WP_160626355.1">
    <property type="nucleotide sequence ID" value="NZ_CP047593.1"/>
</dbReference>
<evidence type="ECO:0000256" key="4">
    <source>
        <dbReference type="ARBA" id="ARBA00013263"/>
    </source>
</evidence>
<evidence type="ECO:0000256" key="12">
    <source>
        <dbReference type="PROSITE-ProRule" id="PRU00409"/>
    </source>
</evidence>
<dbReference type="GO" id="GO:2001295">
    <property type="term" value="P:malonyl-CoA biosynthetic process"/>
    <property type="evidence" value="ECO:0007669"/>
    <property type="project" value="UniProtKB-UniPathway"/>
</dbReference>
<evidence type="ECO:0000256" key="6">
    <source>
        <dbReference type="ARBA" id="ARBA00022723"/>
    </source>
</evidence>
<comment type="function">
    <text evidence="1 13">This protein is a component of the acetyl coenzyme A carboxylase complex; first, biotin carboxylase catalyzes the carboxylation of the carrier protein and then the transcarboxylase transfers the carboxyl group to form malonyl-CoA.</text>
</comment>
<dbReference type="InterPro" id="IPR005479">
    <property type="entry name" value="CPAse_ATP-bd"/>
</dbReference>
<comment type="subunit">
    <text evidence="3 13">Acetyl-CoA carboxylase is a heterohexamer of biotin carboxyl carrier protein, biotin carboxylase and the two subunits of carboxyl transferase in a 2:2 complex.</text>
</comment>
<evidence type="ECO:0000259" key="15">
    <source>
        <dbReference type="PROSITE" id="PS50979"/>
    </source>
</evidence>
<feature type="domain" description="Biotin carboxylation" evidence="15">
    <location>
        <begin position="1"/>
        <end position="447"/>
    </location>
</feature>
<evidence type="ECO:0000256" key="10">
    <source>
        <dbReference type="ARBA" id="ARBA00023267"/>
    </source>
</evidence>
<dbReference type="SUPFAM" id="SSF52440">
    <property type="entry name" value="PreATP-grasp domain"/>
    <property type="match status" value="1"/>
</dbReference>
<dbReference type="KEGG" id="taer:GT409_01780"/>
<dbReference type="Proteomes" id="UP000464954">
    <property type="component" value="Chromosome"/>
</dbReference>
<dbReference type="Pfam" id="PF02785">
    <property type="entry name" value="Biotin_carb_C"/>
    <property type="match status" value="1"/>
</dbReference>
<keyword evidence="5 13" id="KW-0436">Ligase</keyword>
<keyword evidence="9" id="KW-0460">Magnesium</keyword>
<proteinExistence type="predicted"/>
<sequence length="452" mass="49978">MFEKILIANRGEIALRIIRACKEMGIRSVAVYSEADAESLHVEMADEAVCIGPASSAQSYLKVSNIISAAEVTDVDAIHPGYGFLAENAHFAEICESCNITFIGPSPDLIRNMGDKAIARDTMKAAGVPITPGSEGILRDKDEALELARSMGYPVLIKAVAGGGGKGMRVAHNDVSLAQGFMMAQNEAESAFGNPDCFMEKYIESARHVEVQIIGDKHGNVVHLGERDCSIQRRHQKLVEESPCPTLTDEQREELGAIAVRAAKAVNYNSAGTIEFLYDEKEQKFYFMEMNTRIQVEHTVSEEVTDIDLMKEQIRVAAGEKLAFTQDEVSVHHHAIEFRVNAEDPYKNFTPSPGNVEAVHFPGGPGIRVDSHVYSGYTISPYYDSMIAKIIARGATREEALNRLHRALEEFEISGPNTSVPLGEALLQDERFRKGEYNTAFLEKFMHDKFCR</sequence>